<name>A0ABN8PG37_9CNID</name>
<evidence type="ECO:0000313" key="1">
    <source>
        <dbReference type="EMBL" id="CAH3143089.1"/>
    </source>
</evidence>
<keyword evidence="2" id="KW-1185">Reference proteome</keyword>
<accession>A0ABN8PG37</accession>
<organism evidence="1 2">
    <name type="scientific">Porites evermanni</name>
    <dbReference type="NCBI Taxonomy" id="104178"/>
    <lineage>
        <taxon>Eukaryota</taxon>
        <taxon>Metazoa</taxon>
        <taxon>Cnidaria</taxon>
        <taxon>Anthozoa</taxon>
        <taxon>Hexacorallia</taxon>
        <taxon>Scleractinia</taxon>
        <taxon>Fungiina</taxon>
        <taxon>Poritidae</taxon>
        <taxon>Porites</taxon>
    </lineage>
</organism>
<sequence length="48" mass="5620">MEYCNICLMLSSEGKQLVMMNIGILTVNCQDCKTQEQRNQRHFFCGFI</sequence>
<gene>
    <name evidence="1" type="ORF">PEVE_00042702</name>
</gene>
<protein>
    <submittedName>
        <fullName evidence="1">Uncharacterized protein</fullName>
    </submittedName>
</protein>
<dbReference type="EMBL" id="CALNXI010000847">
    <property type="protein sequence ID" value="CAH3143089.1"/>
    <property type="molecule type" value="Genomic_DNA"/>
</dbReference>
<proteinExistence type="predicted"/>
<dbReference type="Proteomes" id="UP001159427">
    <property type="component" value="Unassembled WGS sequence"/>
</dbReference>
<reference evidence="1 2" key="1">
    <citation type="submission" date="2022-05" db="EMBL/GenBank/DDBJ databases">
        <authorList>
            <consortium name="Genoscope - CEA"/>
            <person name="William W."/>
        </authorList>
    </citation>
    <scope>NUCLEOTIDE SEQUENCE [LARGE SCALE GENOMIC DNA]</scope>
</reference>
<comment type="caution">
    <text evidence="1">The sequence shown here is derived from an EMBL/GenBank/DDBJ whole genome shotgun (WGS) entry which is preliminary data.</text>
</comment>
<evidence type="ECO:0000313" key="2">
    <source>
        <dbReference type="Proteomes" id="UP001159427"/>
    </source>
</evidence>